<feature type="chain" id="PRO_5032342902" evidence="1">
    <location>
        <begin position="28"/>
        <end position="208"/>
    </location>
</feature>
<keyword evidence="3" id="KW-1185">Reference proteome</keyword>
<organism evidence="2 3">
    <name type="scientific">Symbiodinium pilosum</name>
    <name type="common">Dinoflagellate</name>
    <dbReference type="NCBI Taxonomy" id="2952"/>
    <lineage>
        <taxon>Eukaryota</taxon>
        <taxon>Sar</taxon>
        <taxon>Alveolata</taxon>
        <taxon>Dinophyceae</taxon>
        <taxon>Suessiales</taxon>
        <taxon>Symbiodiniaceae</taxon>
        <taxon>Symbiodinium</taxon>
    </lineage>
</organism>
<comment type="caution">
    <text evidence="2">The sequence shown here is derived from an EMBL/GenBank/DDBJ whole genome shotgun (WGS) entry which is preliminary data.</text>
</comment>
<name>A0A812RHQ8_SYMPI</name>
<evidence type="ECO:0000256" key="1">
    <source>
        <dbReference type="SAM" id="SignalP"/>
    </source>
</evidence>
<dbReference type="EMBL" id="CAJNIZ010020224">
    <property type="protein sequence ID" value="CAE7437863.1"/>
    <property type="molecule type" value="Genomic_DNA"/>
</dbReference>
<dbReference type="OrthoDB" id="424794at2759"/>
<feature type="signal peptide" evidence="1">
    <location>
        <begin position="1"/>
        <end position="27"/>
    </location>
</feature>
<proteinExistence type="predicted"/>
<keyword evidence="1" id="KW-0732">Signal</keyword>
<protein>
    <submittedName>
        <fullName evidence="2">RIB2 protein</fullName>
    </submittedName>
</protein>
<evidence type="ECO:0000313" key="3">
    <source>
        <dbReference type="Proteomes" id="UP000649617"/>
    </source>
</evidence>
<dbReference type="AlphaFoldDB" id="A0A812RHQ8"/>
<evidence type="ECO:0000313" key="2">
    <source>
        <dbReference type="EMBL" id="CAE7437863.1"/>
    </source>
</evidence>
<reference evidence="2" key="1">
    <citation type="submission" date="2021-02" db="EMBL/GenBank/DDBJ databases">
        <authorList>
            <person name="Dougan E. K."/>
            <person name="Rhodes N."/>
            <person name="Thang M."/>
            <person name="Chan C."/>
        </authorList>
    </citation>
    <scope>NUCLEOTIDE SEQUENCE</scope>
</reference>
<sequence length="208" mass="23247">MRSQRAPPFRKLQALLSVCLIGCIVQGGRYAIAGCLVPPPVFKEHGVLYAAPYDYEVRVKLGCIMGRCIGDAIKSAQEIQALDETAELPSMFNAISPGWWLKQLNSRGVRVERCAWQHLEFETIDPDYVVQEGDRARLMIHVHERAAPDVEIQVLHEDRNFLAISKPAGVDVFANPSYGSVRLSVVGMLEAMGYSNLYPATRRSLEKF</sequence>
<dbReference type="Proteomes" id="UP000649617">
    <property type="component" value="Unassembled WGS sequence"/>
</dbReference>
<gene>
    <name evidence="2" type="primary">RIB2</name>
    <name evidence="2" type="ORF">SPIL2461_LOCUS10689</name>
</gene>
<accession>A0A812RHQ8</accession>